<dbReference type="PANTHER" id="PTHR36408">
    <property type="entry name" value="TRANSMEMBRANE PROTEIN"/>
    <property type="match status" value="1"/>
</dbReference>
<accession>A0A8T0R1M5</accession>
<keyword evidence="2" id="KW-0472">Membrane</keyword>
<protein>
    <submittedName>
        <fullName evidence="3">Uncharacterized protein</fullName>
    </submittedName>
</protein>
<dbReference type="PANTHER" id="PTHR36408:SF1">
    <property type="entry name" value="TRANSMEMBRANE PROTEIN"/>
    <property type="match status" value="1"/>
</dbReference>
<dbReference type="GO" id="GO:0009941">
    <property type="term" value="C:chloroplast envelope"/>
    <property type="evidence" value="ECO:0007669"/>
    <property type="project" value="TreeGrafter"/>
</dbReference>
<keyword evidence="2" id="KW-1133">Transmembrane helix</keyword>
<dbReference type="Proteomes" id="UP000823388">
    <property type="component" value="Chromosome 6N"/>
</dbReference>
<dbReference type="AlphaFoldDB" id="A0A8T0R1M5"/>
<keyword evidence="2" id="KW-0812">Transmembrane</keyword>
<comment type="caution">
    <text evidence="3">The sequence shown here is derived from an EMBL/GenBank/DDBJ whole genome shotgun (WGS) entry which is preliminary data.</text>
</comment>
<evidence type="ECO:0000256" key="2">
    <source>
        <dbReference type="SAM" id="Phobius"/>
    </source>
</evidence>
<evidence type="ECO:0000313" key="3">
    <source>
        <dbReference type="EMBL" id="KAG2579461.1"/>
    </source>
</evidence>
<gene>
    <name evidence="3" type="ORF">PVAP13_6NG288875</name>
</gene>
<dbReference type="EMBL" id="CM029048">
    <property type="protein sequence ID" value="KAG2579461.1"/>
    <property type="molecule type" value="Genomic_DNA"/>
</dbReference>
<sequence length="272" mass="28593">MLLPPHPCPLAPLRASSSSLGARLRPCLPFPSSPSHAPLLSRSPLPRWPPPLRAHAPGIAHGLTPTQLLGEPVRRRGAFGLDAFLSAAELLCLAPPAICSLVCAARLVFSPSSAGAGPLPLADGRLLVLQYLLLVGAVAIGSLIRRRQSGRLRPASGAAERVGVGLVERMEKVEDSVRGMVAAVGVLSRTVEKLSVRFRVLRRTLRDPISEEQQQKQLDLILAIGEASTILGGEQDMLDGGSARSSSTDPAAEIENKQAKVSSGAVTGHNKP</sequence>
<name>A0A8T0R1M5_PANVG</name>
<reference evidence="3" key="1">
    <citation type="submission" date="2020-05" db="EMBL/GenBank/DDBJ databases">
        <title>WGS assembly of Panicum virgatum.</title>
        <authorList>
            <person name="Lovell J.T."/>
            <person name="Jenkins J."/>
            <person name="Shu S."/>
            <person name="Juenger T.E."/>
            <person name="Schmutz J."/>
        </authorList>
    </citation>
    <scope>NUCLEOTIDE SEQUENCE</scope>
    <source>
        <strain evidence="3">AP13</strain>
    </source>
</reference>
<evidence type="ECO:0000313" key="4">
    <source>
        <dbReference type="Proteomes" id="UP000823388"/>
    </source>
</evidence>
<feature type="transmembrane region" description="Helical" evidence="2">
    <location>
        <begin position="128"/>
        <end position="144"/>
    </location>
</feature>
<keyword evidence="4" id="KW-1185">Reference proteome</keyword>
<proteinExistence type="predicted"/>
<feature type="region of interest" description="Disordered" evidence="1">
    <location>
        <begin position="233"/>
        <end position="272"/>
    </location>
</feature>
<evidence type="ECO:0000256" key="1">
    <source>
        <dbReference type="SAM" id="MobiDB-lite"/>
    </source>
</evidence>
<organism evidence="3 4">
    <name type="scientific">Panicum virgatum</name>
    <name type="common">Blackwell switchgrass</name>
    <dbReference type="NCBI Taxonomy" id="38727"/>
    <lineage>
        <taxon>Eukaryota</taxon>
        <taxon>Viridiplantae</taxon>
        <taxon>Streptophyta</taxon>
        <taxon>Embryophyta</taxon>
        <taxon>Tracheophyta</taxon>
        <taxon>Spermatophyta</taxon>
        <taxon>Magnoliopsida</taxon>
        <taxon>Liliopsida</taxon>
        <taxon>Poales</taxon>
        <taxon>Poaceae</taxon>
        <taxon>PACMAD clade</taxon>
        <taxon>Panicoideae</taxon>
        <taxon>Panicodae</taxon>
        <taxon>Paniceae</taxon>
        <taxon>Panicinae</taxon>
        <taxon>Panicum</taxon>
        <taxon>Panicum sect. Hiantes</taxon>
    </lineage>
</organism>